<protein>
    <recommendedName>
        <fullName evidence="10">Beta-galactosidase</fullName>
    </recommendedName>
</protein>
<evidence type="ECO:0000313" key="8">
    <source>
        <dbReference type="EMBL" id="NMD88767.1"/>
    </source>
</evidence>
<keyword evidence="2" id="KW-0378">Hydrolase</keyword>
<evidence type="ECO:0000259" key="6">
    <source>
        <dbReference type="Pfam" id="PF02836"/>
    </source>
</evidence>
<dbReference type="InterPro" id="IPR023232">
    <property type="entry name" value="Glyco_hydro_2_AS"/>
</dbReference>
<dbReference type="GO" id="GO:0004553">
    <property type="term" value="F:hydrolase activity, hydrolyzing O-glycosyl compounds"/>
    <property type="evidence" value="ECO:0007669"/>
    <property type="project" value="InterPro"/>
</dbReference>
<organism evidence="8 9">
    <name type="scientific">Victivallis vadensis</name>
    <dbReference type="NCBI Taxonomy" id="172901"/>
    <lineage>
        <taxon>Bacteria</taxon>
        <taxon>Pseudomonadati</taxon>
        <taxon>Lentisphaerota</taxon>
        <taxon>Lentisphaeria</taxon>
        <taxon>Victivallales</taxon>
        <taxon>Victivallaceae</taxon>
        <taxon>Victivallis</taxon>
    </lineage>
</organism>
<keyword evidence="3" id="KW-0326">Glycosidase</keyword>
<dbReference type="InterPro" id="IPR017853">
    <property type="entry name" value="GH"/>
</dbReference>
<dbReference type="SUPFAM" id="SSF49303">
    <property type="entry name" value="beta-Galactosidase/glucuronidase domain"/>
    <property type="match status" value="1"/>
</dbReference>
<keyword evidence="4" id="KW-0732">Signal</keyword>
<feature type="signal peptide" evidence="4">
    <location>
        <begin position="1"/>
        <end position="23"/>
    </location>
</feature>
<comment type="caution">
    <text evidence="8">The sequence shown here is derived from an EMBL/GenBank/DDBJ whole genome shotgun (WGS) entry which is preliminary data.</text>
</comment>
<feature type="domain" description="Glycoside hydrolase family 2 immunoglobulin-like beta-sandwich" evidence="5">
    <location>
        <begin position="211"/>
        <end position="313"/>
    </location>
</feature>
<dbReference type="PANTHER" id="PTHR42732:SF1">
    <property type="entry name" value="BETA-MANNOSIDASE"/>
    <property type="match status" value="1"/>
</dbReference>
<dbReference type="Proteomes" id="UP000576225">
    <property type="component" value="Unassembled WGS sequence"/>
</dbReference>
<evidence type="ECO:0000313" key="9">
    <source>
        <dbReference type="Proteomes" id="UP000576225"/>
    </source>
</evidence>
<dbReference type="GO" id="GO:0005975">
    <property type="term" value="P:carbohydrate metabolic process"/>
    <property type="evidence" value="ECO:0007669"/>
    <property type="project" value="InterPro"/>
</dbReference>
<dbReference type="RefSeq" id="WP_168963799.1">
    <property type="nucleotide sequence ID" value="NZ_JABAEW010000058.1"/>
</dbReference>
<feature type="domain" description="Glycoside hydrolase family 2 catalytic" evidence="6">
    <location>
        <begin position="316"/>
        <end position="505"/>
    </location>
</feature>
<dbReference type="InterPro" id="IPR006102">
    <property type="entry name" value="Ig-like_GH2"/>
</dbReference>
<evidence type="ECO:0000259" key="5">
    <source>
        <dbReference type="Pfam" id="PF00703"/>
    </source>
</evidence>
<dbReference type="InterPro" id="IPR006104">
    <property type="entry name" value="Glyco_hydro_2_N"/>
</dbReference>
<evidence type="ECO:0000256" key="1">
    <source>
        <dbReference type="ARBA" id="ARBA00007401"/>
    </source>
</evidence>
<evidence type="ECO:0008006" key="10">
    <source>
        <dbReference type="Google" id="ProtNLM"/>
    </source>
</evidence>
<dbReference type="SUPFAM" id="SSF51445">
    <property type="entry name" value="(Trans)glycosidases"/>
    <property type="match status" value="1"/>
</dbReference>
<dbReference type="InterPro" id="IPR006103">
    <property type="entry name" value="Glyco_hydro_2_cat"/>
</dbReference>
<dbReference type="Gene3D" id="2.60.120.260">
    <property type="entry name" value="Galactose-binding domain-like"/>
    <property type="match status" value="1"/>
</dbReference>
<dbReference type="SUPFAM" id="SSF49785">
    <property type="entry name" value="Galactose-binding domain-like"/>
    <property type="match status" value="1"/>
</dbReference>
<dbReference type="Pfam" id="PF02836">
    <property type="entry name" value="Glyco_hydro_2_C"/>
    <property type="match status" value="1"/>
</dbReference>
<comment type="similarity">
    <text evidence="1">Belongs to the glycosyl hydrolase 2 family.</text>
</comment>
<dbReference type="InterPro" id="IPR008979">
    <property type="entry name" value="Galactose-bd-like_sf"/>
</dbReference>
<dbReference type="InterPro" id="IPR036156">
    <property type="entry name" value="Beta-gal/glucu_dom_sf"/>
</dbReference>
<dbReference type="InterPro" id="IPR013783">
    <property type="entry name" value="Ig-like_fold"/>
</dbReference>
<evidence type="ECO:0000256" key="4">
    <source>
        <dbReference type="SAM" id="SignalP"/>
    </source>
</evidence>
<feature type="chain" id="PRO_5032283562" description="Beta-galactosidase" evidence="4">
    <location>
        <begin position="24"/>
        <end position="1459"/>
    </location>
</feature>
<dbReference type="Gene3D" id="2.60.40.10">
    <property type="entry name" value="Immunoglobulins"/>
    <property type="match status" value="1"/>
</dbReference>
<dbReference type="PROSITE" id="PS00608">
    <property type="entry name" value="GLYCOSYL_HYDROL_F2_2"/>
    <property type="match status" value="1"/>
</dbReference>
<dbReference type="Pfam" id="PF00703">
    <property type="entry name" value="Glyco_hydro_2"/>
    <property type="match status" value="1"/>
</dbReference>
<accession>A0A848B3J3</accession>
<sequence length="1459" mass="161942">MKWNWKKAAVLLAALALPLCGKAAEKLELEYFDFDPELRFSEQPARDRVCLNGLWQFRPVADGAPRGEVPRDGWQPVRVPSYWNKPEYFEYPAEWAKAHRGWYRHTFPVPAEWRRPGNRVGLYFGAVMAWCQLYVNGVKVPTPEVYGTLPVTVDITPYLTPGGTATVELEVQDGGYYEPKVLENIEHTMSYAGIWQDVYLFRYPGLHTGNVHVKTSVRHMNLEVDSVVVNLEEAERNVTVHQTVRDLAGRRIMTLPEKTLTLAAGERRKLSQGAHWPDAKLWDVDAPNLYRLDTELVESGKVTDRKATRFGFREFRVDGSRFLLNGKPVRLRGAWDNVLDPLYPEAMNRRYGAVQFKAMRGMNVNTLRWHSGKNFGLPLFYSLTDETGLMAVAGVERTHNGYPTGRKLTDPKSLPTISRAVLRDRNHPSIVLWSGNNEAFSFIYWEGTLREGPPEFDQLETFEFLTDVDRTVKKFDQTRPLQYHGNYDLFGYADILNVHYPVYVVDLISGNRFFRELRKSTPAIFSRNKPIVVGEFWFVPHLREFSEKYCGDTVFDDPEAAFEACARYHEQLILGWREDRIAGIFSFMTWFPFHHPMKRHISGRPVKLEYDTFAGPYMKPSYTMRPAVNPGWDNSSAEFYPNAIYRAHAFAFQPLVAYLPMAGGNGLAGTEVAKEAVVINDTRDTKRLELRLEVVAGGKVLSAARREIEIAPDAVLRDSLLQKMPEVSARTAAVTRLTLAEGGRTVSQRDYPLTLYPASYAKPAVSAAELQLYDPAGRTAAVLKRAGIRSRRLGDLKAPDPALPLVIGCDAPGDELIAAQAELAAYMEAGGRLLRFEQPGQGGRDCEAFNQAAGHPALDGIPPGKLEWFQGTDAYVTAGAFPKPDSGSFRILIDCDVKRTPLVEFFHGKGVEVRCQMSCTDKYGIDPVATRLLHNLLAYIAAPAERPAAHPAYLLAGDGATAEALKLAGLGAAPVASVAAAAPGGTLIVGRNGLKTEQVPALRDYAAAGGNVIVFMQDDPATLRKLTGDGVQFASVHTGESPARFLRPVKGDAHTWGMNALDFMEWPLWQTWTLPVKYCAPWQAVVELREGPNAFLHNSLYPPVPGRNPDPYNMIRAEHDRDYALHSQQVRGAAVLAARVGQGELCLIQMAVDKAAQDHPDARRIIAQLLAPYGIAPQAARQAAKRSPDDFLLVDLAPFGRLPFRYTAETGGWSDQGAINDLAEFPLGLNNFAGIPFRVTKCVGLASTSLAKNSRHFDKYPMEVSGIPVGARIAKLHLLLAASYAKPGCEMAAVRLRYEDGSTREFPLTVGRQVNDWWYPKPVPEAEIGWMGKNASCSTLGVYVTAVTNPEPGRKVLSFDLVSRNAEPLPLFAGVSAEKSVKTATAGLNEPVRFRNLEVIPTRIEANGTFSAVFTLKLDGRTVEEGFGCRRGQPRTCRGVTLEITGFEGNRVRLRLTLP</sequence>
<evidence type="ECO:0000256" key="3">
    <source>
        <dbReference type="ARBA" id="ARBA00023295"/>
    </source>
</evidence>
<evidence type="ECO:0000256" key="2">
    <source>
        <dbReference type="ARBA" id="ARBA00022801"/>
    </source>
</evidence>
<dbReference type="PANTHER" id="PTHR42732">
    <property type="entry name" value="BETA-GALACTOSIDASE"/>
    <property type="match status" value="1"/>
</dbReference>
<dbReference type="EMBL" id="JABAEW010000058">
    <property type="protein sequence ID" value="NMD88767.1"/>
    <property type="molecule type" value="Genomic_DNA"/>
</dbReference>
<dbReference type="Gene3D" id="3.20.20.80">
    <property type="entry name" value="Glycosidases"/>
    <property type="match status" value="1"/>
</dbReference>
<dbReference type="InterPro" id="IPR051913">
    <property type="entry name" value="GH2_Domain-Containing"/>
</dbReference>
<dbReference type="Pfam" id="PF02837">
    <property type="entry name" value="Glyco_hydro_2_N"/>
    <property type="match status" value="1"/>
</dbReference>
<reference evidence="8 9" key="1">
    <citation type="submission" date="2020-04" db="EMBL/GenBank/DDBJ databases">
        <authorList>
            <person name="Hitch T.C.A."/>
            <person name="Wylensek D."/>
            <person name="Clavel T."/>
        </authorList>
    </citation>
    <scope>NUCLEOTIDE SEQUENCE [LARGE SCALE GENOMIC DNA]</scope>
    <source>
        <strain evidence="8 9">COR2-253-APC-1A</strain>
    </source>
</reference>
<feature type="domain" description="Glycosyl hydrolases family 2 sugar binding" evidence="7">
    <location>
        <begin position="86"/>
        <end position="204"/>
    </location>
</feature>
<gene>
    <name evidence="8" type="ORF">HF882_19465</name>
</gene>
<proteinExistence type="inferred from homology"/>
<evidence type="ECO:0000259" key="7">
    <source>
        <dbReference type="Pfam" id="PF02837"/>
    </source>
</evidence>
<name>A0A848B3J3_9BACT</name>